<dbReference type="PANTHER" id="PTHR36927:SF1">
    <property type="entry name" value="MDO-LIKE PROTEIN"/>
    <property type="match status" value="1"/>
</dbReference>
<keyword evidence="1" id="KW-1133">Transmembrane helix</keyword>
<name>A0ABS0LQA5_9LACT</name>
<feature type="transmembrane region" description="Helical" evidence="1">
    <location>
        <begin position="86"/>
        <end position="106"/>
    </location>
</feature>
<comment type="caution">
    <text evidence="3">The sequence shown here is derived from an EMBL/GenBank/DDBJ whole genome shotgun (WGS) entry which is preliminary data.</text>
</comment>
<dbReference type="Proteomes" id="UP000721415">
    <property type="component" value="Unassembled WGS sequence"/>
</dbReference>
<evidence type="ECO:0000259" key="2">
    <source>
        <dbReference type="Pfam" id="PF01757"/>
    </source>
</evidence>
<keyword evidence="1" id="KW-0472">Membrane</keyword>
<keyword evidence="4" id="KW-1185">Reference proteome</keyword>
<feature type="transmembrane region" description="Helical" evidence="1">
    <location>
        <begin position="316"/>
        <end position="334"/>
    </location>
</feature>
<dbReference type="GO" id="GO:0016746">
    <property type="term" value="F:acyltransferase activity"/>
    <property type="evidence" value="ECO:0007669"/>
    <property type="project" value="UniProtKB-KW"/>
</dbReference>
<dbReference type="RefSeq" id="WP_197115276.1">
    <property type="nucleotide sequence ID" value="NZ_JACBXQ010000003.1"/>
</dbReference>
<feature type="transmembrane region" description="Helical" evidence="1">
    <location>
        <begin position="12"/>
        <end position="28"/>
    </location>
</feature>
<keyword evidence="3" id="KW-0808">Transferase</keyword>
<evidence type="ECO:0000313" key="3">
    <source>
        <dbReference type="EMBL" id="MBG9986351.1"/>
    </source>
</evidence>
<dbReference type="EMBL" id="JACBXQ010000003">
    <property type="protein sequence ID" value="MBG9986351.1"/>
    <property type="molecule type" value="Genomic_DNA"/>
</dbReference>
<organism evidence="3 4">
    <name type="scientific">Facklamia lactis</name>
    <dbReference type="NCBI Taxonomy" id="2749967"/>
    <lineage>
        <taxon>Bacteria</taxon>
        <taxon>Bacillati</taxon>
        <taxon>Bacillota</taxon>
        <taxon>Bacilli</taxon>
        <taxon>Lactobacillales</taxon>
        <taxon>Aerococcaceae</taxon>
        <taxon>Facklamia</taxon>
    </lineage>
</organism>
<accession>A0ABS0LQA5</accession>
<reference evidence="3 4" key="1">
    <citation type="submission" date="2020-07" db="EMBL/GenBank/DDBJ databases">
        <title>Facklamia lactis sp. nov., isolated from raw milk.</title>
        <authorList>
            <person name="Doll E.V."/>
            <person name="Huptas C."/>
            <person name="Staib L."/>
            <person name="Wenning M."/>
            <person name="Scherer S."/>
        </authorList>
    </citation>
    <scope>NUCLEOTIDE SEQUENCE [LARGE SCALE GENOMIC DNA]</scope>
    <source>
        <strain evidence="3 4">DSM 111018</strain>
    </source>
</reference>
<gene>
    <name evidence="3" type="ORF">HZY91_05515</name>
</gene>
<evidence type="ECO:0000313" key="4">
    <source>
        <dbReference type="Proteomes" id="UP000721415"/>
    </source>
</evidence>
<feature type="transmembrane region" description="Helical" evidence="1">
    <location>
        <begin position="137"/>
        <end position="156"/>
    </location>
</feature>
<dbReference type="InterPro" id="IPR050623">
    <property type="entry name" value="Glucan_succinyl_AcylTrfase"/>
</dbReference>
<sequence>MKKYYIDNMKSFVVILVVLFHVVASFASNNSVLNYHAKGIAWFDSVGYLVYPWFMILMFIISGMTAHYSLKKRSPNMFMKERIKGILLPFIVYQLTIGALTSLFSFRVTNLLEKLSAEVPASVIHVIRILNGMGPSWYLLQLFITCFIFWVLLKIFKINKFQDKCSRINMLGLILLIIPVFISAQLAYIGFTFRFFLYTLSFILGYLVFASENVLAILAKYKIQLSVGAICLGILQMIIYWGQSFMSIVNEPLVMLFSWITVLAVIGIFYQSFNQTDKWKTFLSNNSYGIYLFHYLPLTIGAYLMDYYQIGLVTRYLLLTIFTFVCSLIMTMIIKRLPPISTLFGVK</sequence>
<dbReference type="InterPro" id="IPR002656">
    <property type="entry name" value="Acyl_transf_3_dom"/>
</dbReference>
<protein>
    <submittedName>
        <fullName evidence="3">Acyltransferase</fullName>
    </submittedName>
</protein>
<evidence type="ECO:0000256" key="1">
    <source>
        <dbReference type="SAM" id="Phobius"/>
    </source>
</evidence>
<feature type="transmembrane region" description="Helical" evidence="1">
    <location>
        <begin position="253"/>
        <end position="270"/>
    </location>
</feature>
<proteinExistence type="predicted"/>
<feature type="transmembrane region" description="Helical" evidence="1">
    <location>
        <begin position="195"/>
        <end position="218"/>
    </location>
</feature>
<dbReference type="Pfam" id="PF01757">
    <property type="entry name" value="Acyl_transf_3"/>
    <property type="match status" value="1"/>
</dbReference>
<feature type="transmembrane region" description="Helical" evidence="1">
    <location>
        <begin position="48"/>
        <end position="66"/>
    </location>
</feature>
<keyword evidence="1" id="KW-0812">Transmembrane</keyword>
<feature type="transmembrane region" description="Helical" evidence="1">
    <location>
        <begin position="168"/>
        <end position="189"/>
    </location>
</feature>
<feature type="domain" description="Acyltransferase 3" evidence="2">
    <location>
        <begin position="4"/>
        <end position="331"/>
    </location>
</feature>
<dbReference type="PANTHER" id="PTHR36927">
    <property type="entry name" value="BLR4337 PROTEIN"/>
    <property type="match status" value="1"/>
</dbReference>
<feature type="transmembrane region" description="Helical" evidence="1">
    <location>
        <begin position="225"/>
        <end position="241"/>
    </location>
</feature>
<keyword evidence="3" id="KW-0012">Acyltransferase</keyword>